<gene>
    <name evidence="2" type="ORF">BFJ68_g4751</name>
</gene>
<name>A0A420RJN6_FUSOX</name>
<evidence type="ECO:0000313" key="3">
    <source>
        <dbReference type="Proteomes" id="UP000285860"/>
    </source>
</evidence>
<feature type="chain" id="PRO_5019004799" evidence="1">
    <location>
        <begin position="24"/>
        <end position="145"/>
    </location>
</feature>
<proteinExistence type="predicted"/>
<accession>A0A420RJN6</accession>
<dbReference type="EMBL" id="MRCY01000016">
    <property type="protein sequence ID" value="RKL17247.1"/>
    <property type="molecule type" value="Genomic_DNA"/>
</dbReference>
<reference evidence="2 3" key="1">
    <citation type="journal article" date="2018" name="Sci. Rep.">
        <title>Characterisation of pathogen-specific regions and novel effector candidates in Fusarium oxysporum f. sp. cepae.</title>
        <authorList>
            <person name="Armitage A.D."/>
            <person name="Taylor A."/>
            <person name="Sobczyk M.K."/>
            <person name="Baxter L."/>
            <person name="Greenfield B.P."/>
            <person name="Bates H.J."/>
            <person name="Wilson F."/>
            <person name="Jackson A.C."/>
            <person name="Ott S."/>
            <person name="Harrison R.J."/>
            <person name="Clarkson J.P."/>
        </authorList>
    </citation>
    <scope>NUCLEOTIDE SEQUENCE [LARGE SCALE GENOMIC DNA]</scope>
    <source>
        <strain evidence="2 3">Fo_A28</strain>
    </source>
</reference>
<organism evidence="2 3">
    <name type="scientific">Fusarium oxysporum</name>
    <name type="common">Fusarium vascular wilt</name>
    <dbReference type="NCBI Taxonomy" id="5507"/>
    <lineage>
        <taxon>Eukaryota</taxon>
        <taxon>Fungi</taxon>
        <taxon>Dikarya</taxon>
        <taxon>Ascomycota</taxon>
        <taxon>Pezizomycotina</taxon>
        <taxon>Sordariomycetes</taxon>
        <taxon>Hypocreomycetidae</taxon>
        <taxon>Hypocreales</taxon>
        <taxon>Nectriaceae</taxon>
        <taxon>Fusarium</taxon>
        <taxon>Fusarium oxysporum species complex</taxon>
    </lineage>
</organism>
<dbReference type="VEuPathDB" id="FungiDB:FOIG_10165"/>
<evidence type="ECO:0000313" key="2">
    <source>
        <dbReference type="EMBL" id="RKL17247.1"/>
    </source>
</evidence>
<dbReference type="VEuPathDB" id="FungiDB:FOZG_13261"/>
<feature type="signal peptide" evidence="1">
    <location>
        <begin position="1"/>
        <end position="23"/>
    </location>
</feature>
<dbReference type="VEuPathDB" id="FungiDB:HZS61_006779"/>
<sequence length="145" mass="16242">MDNFLKMLNKLLILASTTVARLAREREVASDRVKSQVDGVANARECFTKLKDATSTLMAEMEAHVANEKKLQRAKTFIEAASPEVWSTVLRIRENAKSNTSAALEEKCHELEVVQAHLGKLIKELEETQASIYITDEKVERVAAQ</sequence>
<evidence type="ECO:0000256" key="1">
    <source>
        <dbReference type="SAM" id="SignalP"/>
    </source>
</evidence>
<protein>
    <submittedName>
        <fullName evidence="2">Uncharacterized protein</fullName>
    </submittedName>
</protein>
<dbReference type="Proteomes" id="UP000285860">
    <property type="component" value="Unassembled WGS sequence"/>
</dbReference>
<dbReference type="VEuPathDB" id="FungiDB:FOC1_g10007790"/>
<dbReference type="VEuPathDB" id="FungiDB:FOC4_g10005080"/>
<dbReference type="AlphaFoldDB" id="A0A420RJN6"/>
<keyword evidence="1" id="KW-0732">Signal</keyword>
<comment type="caution">
    <text evidence="2">The sequence shown here is derived from an EMBL/GenBank/DDBJ whole genome shotgun (WGS) entry which is preliminary data.</text>
</comment>